<feature type="transmembrane region" description="Helical" evidence="7">
    <location>
        <begin position="238"/>
        <end position="270"/>
    </location>
</feature>
<dbReference type="GO" id="GO:0042910">
    <property type="term" value="F:xenobiotic transmembrane transporter activity"/>
    <property type="evidence" value="ECO:0007669"/>
    <property type="project" value="InterPro"/>
</dbReference>
<feature type="transmembrane region" description="Helical" evidence="7">
    <location>
        <begin position="139"/>
        <end position="157"/>
    </location>
</feature>
<organism evidence="8">
    <name type="scientific">human gut metagenome</name>
    <dbReference type="NCBI Taxonomy" id="408170"/>
    <lineage>
        <taxon>unclassified sequences</taxon>
        <taxon>metagenomes</taxon>
        <taxon>organismal metagenomes</taxon>
    </lineage>
</organism>
<evidence type="ECO:0000256" key="5">
    <source>
        <dbReference type="ARBA" id="ARBA00022989"/>
    </source>
</evidence>
<sequence>MKDESQNKMAIEPINKLILKMGLPMIVSMVLQALYNVIDSIFVANMGSTGAIANQALTYAFPIQIMIIAIGVGTGVGLNALLSKSLGENDKNKVNKIAGNGIFLSICIYIFFLIFGLFFSKWFISLFTNDKEIIKMGTTYLKICTCLSLGSIGYTVYERFLQATGKTMLSTISQISGAVTNIVLDYIFIYPLDMGVAGAAWATIIGQFVSLFIAMYFHYKKNKEIDGSLKYINPDGGIIKAIYSIGVSAALMQALLAVMMAGMNAILGLAQVDQTVLIGSFGIYYKIQQIALFSAFGLSNTIISILSFNYGMQDRKRIDDCIKYGIMDTMIVTLIISILFEVFAYPLANLFGLAGGETKEIIKVCTIALRISSIGFIFMGISVAIQGILQSIRYALRPLIISLLRLVIFVFPVALLFTKSSDVVKIVWWTFPIAEVLTSIIALLILKDSYNRKIKMIKNKMGNNNYSSGKI</sequence>
<evidence type="ECO:0000256" key="6">
    <source>
        <dbReference type="ARBA" id="ARBA00023136"/>
    </source>
</evidence>
<dbReference type="InterPro" id="IPR048279">
    <property type="entry name" value="MdtK-like"/>
</dbReference>
<dbReference type="NCBIfam" id="TIGR00797">
    <property type="entry name" value="matE"/>
    <property type="match status" value="1"/>
</dbReference>
<protein>
    <submittedName>
        <fullName evidence="8">Efflux protein, MATE family</fullName>
    </submittedName>
</protein>
<dbReference type="InterPro" id="IPR002528">
    <property type="entry name" value="MATE_fam"/>
</dbReference>
<feature type="transmembrane region" description="Helical" evidence="7">
    <location>
        <begin position="290"/>
        <end position="312"/>
    </location>
</feature>
<dbReference type="PIRSF" id="PIRSF006603">
    <property type="entry name" value="DinF"/>
    <property type="match status" value="1"/>
</dbReference>
<proteinExistence type="predicted"/>
<feature type="transmembrane region" description="Helical" evidence="7">
    <location>
        <begin position="169"/>
        <end position="189"/>
    </location>
</feature>
<feature type="transmembrane region" description="Helical" evidence="7">
    <location>
        <begin position="396"/>
        <end position="414"/>
    </location>
</feature>
<dbReference type="AlphaFoldDB" id="K1RBG1"/>
<reference evidence="8" key="1">
    <citation type="journal article" date="2013" name="Environ. Microbiol.">
        <title>Microbiota from the distal guts of lean and obese adolescents exhibit partial functional redundancy besides clear differences in community structure.</title>
        <authorList>
            <person name="Ferrer M."/>
            <person name="Ruiz A."/>
            <person name="Lanza F."/>
            <person name="Haange S.B."/>
            <person name="Oberbach A."/>
            <person name="Till H."/>
            <person name="Bargiela R."/>
            <person name="Campoy C."/>
            <person name="Segura M.T."/>
            <person name="Richter M."/>
            <person name="von Bergen M."/>
            <person name="Seifert J."/>
            <person name="Suarez A."/>
        </authorList>
    </citation>
    <scope>NUCLEOTIDE SEQUENCE</scope>
</reference>
<keyword evidence="2" id="KW-0813">Transport</keyword>
<evidence type="ECO:0000256" key="7">
    <source>
        <dbReference type="SAM" id="Phobius"/>
    </source>
</evidence>
<keyword evidence="4 7" id="KW-0812">Transmembrane</keyword>
<dbReference type="PANTHER" id="PTHR43549:SF2">
    <property type="entry name" value="MULTIDRUG RESISTANCE PROTEIN NORM-RELATED"/>
    <property type="match status" value="1"/>
</dbReference>
<dbReference type="EMBL" id="AJWZ01011204">
    <property type="protein sequence ID" value="EKC46112.1"/>
    <property type="molecule type" value="Genomic_DNA"/>
</dbReference>
<dbReference type="PANTHER" id="PTHR43549">
    <property type="entry name" value="MULTIDRUG RESISTANCE PROTEIN YPNP-RELATED"/>
    <property type="match status" value="1"/>
</dbReference>
<feature type="transmembrane region" description="Helical" evidence="7">
    <location>
        <begin position="58"/>
        <end position="82"/>
    </location>
</feature>
<dbReference type="GO" id="GO:0005886">
    <property type="term" value="C:plasma membrane"/>
    <property type="evidence" value="ECO:0007669"/>
    <property type="project" value="UniProtKB-SubCell"/>
</dbReference>
<comment type="subcellular location">
    <subcellularLocation>
        <location evidence="1">Cell membrane</location>
        <topology evidence="1">Multi-pass membrane protein</topology>
    </subcellularLocation>
</comment>
<dbReference type="GO" id="GO:0015297">
    <property type="term" value="F:antiporter activity"/>
    <property type="evidence" value="ECO:0007669"/>
    <property type="project" value="InterPro"/>
</dbReference>
<dbReference type="Pfam" id="PF01554">
    <property type="entry name" value="MatE"/>
    <property type="match status" value="2"/>
</dbReference>
<feature type="transmembrane region" description="Helical" evidence="7">
    <location>
        <begin position="367"/>
        <end position="389"/>
    </location>
</feature>
<evidence type="ECO:0000256" key="3">
    <source>
        <dbReference type="ARBA" id="ARBA00022475"/>
    </source>
</evidence>
<evidence type="ECO:0000256" key="2">
    <source>
        <dbReference type="ARBA" id="ARBA00022448"/>
    </source>
</evidence>
<evidence type="ECO:0000256" key="1">
    <source>
        <dbReference type="ARBA" id="ARBA00004651"/>
    </source>
</evidence>
<name>K1RBG1_9ZZZZ</name>
<keyword evidence="5 7" id="KW-1133">Transmembrane helix</keyword>
<keyword evidence="6 7" id="KW-0472">Membrane</keyword>
<feature type="transmembrane region" description="Helical" evidence="7">
    <location>
        <begin position="21"/>
        <end position="38"/>
    </location>
</feature>
<feature type="transmembrane region" description="Helical" evidence="7">
    <location>
        <begin position="324"/>
        <end position="347"/>
    </location>
</feature>
<evidence type="ECO:0000256" key="4">
    <source>
        <dbReference type="ARBA" id="ARBA00022692"/>
    </source>
</evidence>
<accession>K1RBG1</accession>
<dbReference type="InterPro" id="IPR052031">
    <property type="entry name" value="Membrane_Transporter-Flippase"/>
</dbReference>
<feature type="transmembrane region" description="Helical" evidence="7">
    <location>
        <begin position="195"/>
        <end position="217"/>
    </location>
</feature>
<evidence type="ECO:0000313" key="8">
    <source>
        <dbReference type="EMBL" id="EKC46112.1"/>
    </source>
</evidence>
<keyword evidence="3" id="KW-1003">Cell membrane</keyword>
<comment type="caution">
    <text evidence="8">The sequence shown here is derived from an EMBL/GenBank/DDBJ whole genome shotgun (WGS) entry which is preliminary data.</text>
</comment>
<feature type="transmembrane region" description="Helical" evidence="7">
    <location>
        <begin position="102"/>
        <end position="119"/>
    </location>
</feature>
<gene>
    <name evidence="8" type="ORF">OBE_16422</name>
</gene>
<feature type="transmembrane region" description="Helical" evidence="7">
    <location>
        <begin position="426"/>
        <end position="446"/>
    </location>
</feature>